<feature type="compositionally biased region" description="Basic and acidic residues" evidence="1">
    <location>
        <begin position="355"/>
        <end position="368"/>
    </location>
</feature>
<name>A0A8S5L8U5_9CAUD</name>
<feature type="region of interest" description="Disordered" evidence="1">
    <location>
        <begin position="349"/>
        <end position="371"/>
    </location>
</feature>
<proteinExistence type="predicted"/>
<organism evidence="2">
    <name type="scientific">Myoviridae sp. ctuYn2</name>
    <dbReference type="NCBI Taxonomy" id="2823533"/>
    <lineage>
        <taxon>Viruses</taxon>
        <taxon>Duplodnaviria</taxon>
        <taxon>Heunggongvirae</taxon>
        <taxon>Uroviricota</taxon>
        <taxon>Caudoviricetes</taxon>
    </lineage>
</organism>
<dbReference type="InterPro" id="IPR009279">
    <property type="entry name" value="Portal_Mu"/>
</dbReference>
<reference evidence="2" key="1">
    <citation type="journal article" date="2021" name="Proc. Natl. Acad. Sci. U.S.A.">
        <title>A Catalog of Tens of Thousands of Viruses from Human Metagenomes Reveals Hidden Associations with Chronic Diseases.</title>
        <authorList>
            <person name="Tisza M.J."/>
            <person name="Buck C.B."/>
        </authorList>
    </citation>
    <scope>NUCLEOTIDE SEQUENCE</scope>
    <source>
        <strain evidence="2">CtuYn2</strain>
    </source>
</reference>
<sequence length="453" mass="50572">MKKQDLRSLIKLLRPKGAYSKTDVAGYVELSPSKIRAALLTKQQNYLFPAFSLIMDKDSAVGAEIEKRLSSVENKFFTHDLGEDQNENIEQIIKAAVSARIFGLSVLEVYADEDANIKFDVVDRIYINIVENKPYLRIGSRDIEAKEPFFIVVRQEDPALLKILWLVFAKHFVLSHYLKFVEFLGVPPLIGNSSSGDENVITQMAEALEGIKSGSYAVLGPNDIIKVLEGRGSQADFMEFVRYCDAEIAKVINGSVLSSNANTAQSGSYAMSKTHEQNRAEIVAADVKFASRLVERIYARLGKRANLNIQIEKDVDLLQRAQMLQILHELGYEMSPEDMAKEFDLPPSAKAMPKNADDKPAAQADAEKNSANAAKQAKYLTEIERQTAQHDFSDASSQISSYVRSVVDKAQTYEQAYEILAKNPLGFKLDALEEELFRVIANAEILGADDHEY</sequence>
<protein>
    <submittedName>
        <fullName evidence="2">Portal</fullName>
    </submittedName>
</protein>
<dbReference type="EMBL" id="BK014658">
    <property type="protein sequence ID" value="DAD66326.1"/>
    <property type="molecule type" value="Genomic_DNA"/>
</dbReference>
<accession>A0A8S5L8U5</accession>
<evidence type="ECO:0000313" key="2">
    <source>
        <dbReference type="EMBL" id="DAD66326.1"/>
    </source>
</evidence>
<evidence type="ECO:0000256" key="1">
    <source>
        <dbReference type="SAM" id="MobiDB-lite"/>
    </source>
</evidence>
<dbReference type="Pfam" id="PF06074">
    <property type="entry name" value="Portal_Mu"/>
    <property type="match status" value="1"/>
</dbReference>